<proteinExistence type="inferred from homology"/>
<dbReference type="PANTHER" id="PTHR10357">
    <property type="entry name" value="ALPHA-AMYLASE FAMILY MEMBER"/>
    <property type="match status" value="1"/>
</dbReference>
<dbReference type="InterPro" id="IPR017853">
    <property type="entry name" value="GH"/>
</dbReference>
<dbReference type="Pfam" id="PF00128">
    <property type="entry name" value="Alpha-amylase"/>
    <property type="match status" value="1"/>
</dbReference>
<dbReference type="InterPro" id="IPR006047">
    <property type="entry name" value="GH13_cat_dom"/>
</dbReference>
<dbReference type="FunFam" id="3.20.20.80:FF:000064">
    <property type="entry name" value="Oligo-1,6-glucosidase"/>
    <property type="match status" value="1"/>
</dbReference>
<sequence length="317" mass="36551">MLKKRLTLSAILLASLTFSGLCSASSQDNGIESSSVVAINDGASVHPSWWKEAVFYQIYPRSFKDSNGDGIGDLKGITEKLDYLKDLGVNGIWINPHYDSPNVDNGYDIRDYRKIIREYGTMEDFELLIAEMKKRDMHMMIDVVVNHSSDLFDLIRVDRSSEERWRKKTWQLSQFRQINNRLNNMTGEYGWNTFFLNNHDNPRLVSHFGDDRAQWRELSAKALATMALTQRATPALIYGAYQYLDPDNNDVYAYTRILDGEKYLIVVNFWEQPVSYALPESFSIKKTLLESGMKEQVRTNAGKLELQPWQSGIYQLN</sequence>
<reference evidence="7 9" key="2">
    <citation type="submission" date="2018-11" db="EMBL/GenBank/DDBJ databases">
        <title>Genome sequences of Brenneria nigrifluens and Brenneria rubrifaciens.</title>
        <authorList>
            <person name="Poret-Peterson A.T."/>
            <person name="McClean A.E."/>
            <person name="Kluepfel D.A."/>
        </authorList>
    </citation>
    <scope>NUCLEOTIDE SEQUENCE [LARGE SCALE GENOMIC DNA]</scope>
    <source>
        <strain evidence="7 9">ATCC 13028</strain>
    </source>
</reference>
<reference evidence="6 8" key="1">
    <citation type="submission" date="2018-04" db="EMBL/GenBank/DDBJ databases">
        <title>Brenneria corticis sp.nov.</title>
        <authorList>
            <person name="Li Y."/>
        </authorList>
    </citation>
    <scope>NUCLEOTIDE SEQUENCE [LARGE SCALE GENOMIC DNA]</scope>
    <source>
        <strain evidence="6 8">LMG 2694</strain>
    </source>
</reference>
<dbReference type="SUPFAM" id="SSF51011">
    <property type="entry name" value="Glycosyl hydrolase domain"/>
    <property type="match status" value="1"/>
</dbReference>
<keyword evidence="2" id="KW-0378">Hydrolase</keyword>
<dbReference type="RefSeq" id="WP_136163889.1">
    <property type="nucleotide sequence ID" value="NZ_CP034036.1"/>
</dbReference>
<evidence type="ECO:0000313" key="6">
    <source>
        <dbReference type="EMBL" id="PWC24620.1"/>
    </source>
</evidence>
<dbReference type="Pfam" id="PF16657">
    <property type="entry name" value="Malt_amylase_C"/>
    <property type="match status" value="1"/>
</dbReference>
<dbReference type="AlphaFoldDB" id="A0A2U1USH4"/>
<dbReference type="SMART" id="SM00642">
    <property type="entry name" value="Aamy"/>
    <property type="match status" value="1"/>
</dbReference>
<dbReference type="PANTHER" id="PTHR10357:SF179">
    <property type="entry name" value="NEUTRAL AND BASIC AMINO ACID TRANSPORT PROTEIN RBAT"/>
    <property type="match status" value="1"/>
</dbReference>
<dbReference type="Proteomes" id="UP000303847">
    <property type="component" value="Chromosome"/>
</dbReference>
<keyword evidence="9" id="KW-1185">Reference proteome</keyword>
<evidence type="ECO:0000313" key="7">
    <source>
        <dbReference type="EMBL" id="QCR04229.1"/>
    </source>
</evidence>
<feature type="chain" id="PRO_5015538224" description="Glycosyl hydrolase family 13 catalytic domain-containing protein" evidence="4">
    <location>
        <begin position="25"/>
        <end position="317"/>
    </location>
</feature>
<feature type="signal peptide" evidence="4">
    <location>
        <begin position="1"/>
        <end position="24"/>
    </location>
</feature>
<comment type="similarity">
    <text evidence="1">Belongs to the glycosyl hydrolase 13 family.</text>
</comment>
<evidence type="ECO:0000313" key="9">
    <source>
        <dbReference type="Proteomes" id="UP000303847"/>
    </source>
</evidence>
<dbReference type="OrthoDB" id="9805159at2"/>
<gene>
    <name evidence="6" type="ORF">DDT54_08890</name>
    <name evidence="7" type="ORF">EH206_08595</name>
</gene>
<evidence type="ECO:0000256" key="1">
    <source>
        <dbReference type="ARBA" id="ARBA00008061"/>
    </source>
</evidence>
<feature type="domain" description="Glycosyl hydrolase family 13 catalytic" evidence="5">
    <location>
        <begin position="57"/>
        <end position="262"/>
    </location>
</feature>
<dbReference type="Gene3D" id="2.60.40.1180">
    <property type="entry name" value="Golgi alpha-mannosidase II"/>
    <property type="match status" value="1"/>
</dbReference>
<dbReference type="EMBL" id="CP034036">
    <property type="protein sequence ID" value="QCR04229.1"/>
    <property type="molecule type" value="Genomic_DNA"/>
</dbReference>
<evidence type="ECO:0000256" key="4">
    <source>
        <dbReference type="SAM" id="SignalP"/>
    </source>
</evidence>
<keyword evidence="3" id="KW-0326">Glycosidase</keyword>
<organism evidence="6 8">
    <name type="scientific">Brenneria nigrifluens DSM 30175 = ATCC 13028</name>
    <dbReference type="NCBI Taxonomy" id="1121120"/>
    <lineage>
        <taxon>Bacteria</taxon>
        <taxon>Pseudomonadati</taxon>
        <taxon>Pseudomonadota</taxon>
        <taxon>Gammaproteobacteria</taxon>
        <taxon>Enterobacterales</taxon>
        <taxon>Pectobacteriaceae</taxon>
        <taxon>Brenneria</taxon>
    </lineage>
</organism>
<dbReference type="Gene3D" id="3.20.20.80">
    <property type="entry name" value="Glycosidases"/>
    <property type="match status" value="2"/>
</dbReference>
<dbReference type="SUPFAM" id="SSF51445">
    <property type="entry name" value="(Trans)glycosidases"/>
    <property type="match status" value="1"/>
</dbReference>
<evidence type="ECO:0000259" key="5">
    <source>
        <dbReference type="SMART" id="SM00642"/>
    </source>
</evidence>
<name>A0A2U1USH4_9GAMM</name>
<dbReference type="FunFam" id="2.60.40.1180:FF:000007">
    <property type="entry name" value="Sucrose isomerase"/>
    <property type="match status" value="1"/>
</dbReference>
<evidence type="ECO:0000313" key="8">
    <source>
        <dbReference type="Proteomes" id="UP000295985"/>
    </source>
</evidence>
<dbReference type="GO" id="GO:0009313">
    <property type="term" value="P:oligosaccharide catabolic process"/>
    <property type="evidence" value="ECO:0007669"/>
    <property type="project" value="TreeGrafter"/>
</dbReference>
<dbReference type="InterPro" id="IPR032091">
    <property type="entry name" value="Malt_amylase-like_C"/>
</dbReference>
<dbReference type="InterPro" id="IPR013780">
    <property type="entry name" value="Glyco_hydro_b"/>
</dbReference>
<evidence type="ECO:0000256" key="3">
    <source>
        <dbReference type="ARBA" id="ARBA00023295"/>
    </source>
</evidence>
<keyword evidence="4" id="KW-0732">Signal</keyword>
<dbReference type="GO" id="GO:0004556">
    <property type="term" value="F:alpha-amylase activity"/>
    <property type="evidence" value="ECO:0007669"/>
    <property type="project" value="TreeGrafter"/>
</dbReference>
<protein>
    <recommendedName>
        <fullName evidence="5">Glycosyl hydrolase family 13 catalytic domain-containing protein</fullName>
    </recommendedName>
</protein>
<evidence type="ECO:0000256" key="2">
    <source>
        <dbReference type="ARBA" id="ARBA00022801"/>
    </source>
</evidence>
<dbReference type="Proteomes" id="UP000295985">
    <property type="component" value="Unassembled WGS sequence"/>
</dbReference>
<accession>A0A2U1USH4</accession>
<dbReference type="EMBL" id="QDKK01000012">
    <property type="protein sequence ID" value="PWC24620.1"/>
    <property type="molecule type" value="Genomic_DNA"/>
</dbReference>